<keyword evidence="4" id="KW-1133">Transmembrane helix</keyword>
<comment type="caution">
    <text evidence="10">The sequence shown here is derived from an EMBL/GenBank/DDBJ whole genome shotgun (WGS) entry which is preliminary data.</text>
</comment>
<dbReference type="Gene3D" id="1.10.4030.10">
    <property type="entry name" value="Porin chaperone SurA, peptide-binding domain"/>
    <property type="match status" value="1"/>
</dbReference>
<dbReference type="PANTHER" id="PTHR47529">
    <property type="entry name" value="PEPTIDYL-PROLYL CIS-TRANS ISOMERASE D"/>
    <property type="match status" value="1"/>
</dbReference>
<organism evidence="10 11">
    <name type="scientific">Novosphingobium tardum</name>
    <dbReference type="NCBI Taxonomy" id="1538021"/>
    <lineage>
        <taxon>Bacteria</taxon>
        <taxon>Pseudomonadati</taxon>
        <taxon>Pseudomonadota</taxon>
        <taxon>Alphaproteobacteria</taxon>
        <taxon>Sphingomonadales</taxon>
        <taxon>Sphingomonadaceae</taxon>
        <taxon>Novosphingobium</taxon>
    </lineage>
</organism>
<name>A0ABV8RRV2_9SPHN</name>
<keyword evidence="2" id="KW-1003">Cell membrane</keyword>
<keyword evidence="11" id="KW-1185">Reference proteome</keyword>
<dbReference type="Proteomes" id="UP001595828">
    <property type="component" value="Unassembled WGS sequence"/>
</dbReference>
<accession>A0ABV8RRV2</accession>
<keyword evidence="6" id="KW-0143">Chaperone</keyword>
<keyword evidence="5" id="KW-0472">Membrane</keyword>
<comment type="similarity">
    <text evidence="7">Belongs to the PpiD chaperone family.</text>
</comment>
<evidence type="ECO:0000256" key="1">
    <source>
        <dbReference type="ARBA" id="ARBA00004401"/>
    </source>
</evidence>
<dbReference type="PROSITE" id="PS50198">
    <property type="entry name" value="PPIC_PPIASE_2"/>
    <property type="match status" value="1"/>
</dbReference>
<evidence type="ECO:0000256" key="7">
    <source>
        <dbReference type="ARBA" id="ARBA00038408"/>
    </source>
</evidence>
<proteinExistence type="inferred from homology"/>
<reference evidence="11" key="1">
    <citation type="journal article" date="2019" name="Int. J. Syst. Evol. Microbiol.">
        <title>The Global Catalogue of Microorganisms (GCM) 10K type strain sequencing project: providing services to taxonomists for standard genome sequencing and annotation.</title>
        <authorList>
            <consortium name="The Broad Institute Genomics Platform"/>
            <consortium name="The Broad Institute Genome Sequencing Center for Infectious Disease"/>
            <person name="Wu L."/>
            <person name="Ma J."/>
        </authorList>
    </citation>
    <scope>NUCLEOTIDE SEQUENCE [LARGE SCALE GENOMIC DNA]</scope>
    <source>
        <strain evidence="11">CGMCC 1.12989</strain>
    </source>
</reference>
<feature type="domain" description="PpiC" evidence="9">
    <location>
        <begin position="233"/>
        <end position="360"/>
    </location>
</feature>
<dbReference type="Pfam" id="PF13624">
    <property type="entry name" value="SurA_N_3"/>
    <property type="match status" value="1"/>
</dbReference>
<keyword evidence="8" id="KW-0697">Rotamase</keyword>
<keyword evidence="8" id="KW-0413">Isomerase</keyword>
<dbReference type="Pfam" id="PF13145">
    <property type="entry name" value="Rotamase_2"/>
    <property type="match status" value="1"/>
</dbReference>
<dbReference type="PANTHER" id="PTHR47529:SF1">
    <property type="entry name" value="PERIPLASMIC CHAPERONE PPID"/>
    <property type="match status" value="1"/>
</dbReference>
<evidence type="ECO:0000259" key="9">
    <source>
        <dbReference type="PROSITE" id="PS50198"/>
    </source>
</evidence>
<keyword evidence="3" id="KW-0812">Transmembrane</keyword>
<evidence type="ECO:0000256" key="4">
    <source>
        <dbReference type="ARBA" id="ARBA00022989"/>
    </source>
</evidence>
<evidence type="ECO:0000256" key="6">
    <source>
        <dbReference type="ARBA" id="ARBA00023186"/>
    </source>
</evidence>
<dbReference type="InterPro" id="IPR052029">
    <property type="entry name" value="PpiD_chaperone"/>
</dbReference>
<evidence type="ECO:0000313" key="10">
    <source>
        <dbReference type="EMBL" id="MFC4295484.1"/>
    </source>
</evidence>
<dbReference type="EMBL" id="JBHSDR010000006">
    <property type="protein sequence ID" value="MFC4295484.1"/>
    <property type="molecule type" value="Genomic_DNA"/>
</dbReference>
<dbReference type="InterPro" id="IPR027304">
    <property type="entry name" value="Trigger_fact/SurA_dom_sf"/>
</dbReference>
<dbReference type="InterPro" id="IPR000297">
    <property type="entry name" value="PPIase_PpiC"/>
</dbReference>
<evidence type="ECO:0000256" key="3">
    <source>
        <dbReference type="ARBA" id="ARBA00022692"/>
    </source>
</evidence>
<protein>
    <submittedName>
        <fullName evidence="10">SurA N-terminal domain-containing protein</fullName>
    </submittedName>
</protein>
<dbReference type="SUPFAM" id="SSF109998">
    <property type="entry name" value="Triger factor/SurA peptide-binding domain-like"/>
    <property type="match status" value="1"/>
</dbReference>
<dbReference type="RefSeq" id="WP_379538957.1">
    <property type="nucleotide sequence ID" value="NZ_JBHSDR010000006.1"/>
</dbReference>
<evidence type="ECO:0000256" key="2">
    <source>
        <dbReference type="ARBA" id="ARBA00022475"/>
    </source>
</evidence>
<sequence>MIGFIRSFFQSKLGVILSLAFIGVIALLFASGDVVGSRMGNGVSLGGDHAAKVGKQTITTGALSQAVSNAFDRQREQQPTLSMKEFLANGAVGQVLDDLIDRAAIFEFGRRHGIAASDRLVDSEIVKIPAFRGPTGAFDEKVYRQALAQNGLTDQTVRGDIMQGLVARQVLVPAAFGAVATESLAQRFAALAKERRSGVVTLVPSQDFAPAGDPDQATLTRYFAAHSSAYSRPERRTIRYATFSDAALKSVPAPTETEIAKAYADNRAQYAPSESRTITQVILPTQAAAQAVQAEVARGTALDAAARAKGLLANKLTVTREELSGQTSREVADAVFGAASGKLAGPARSPIGWHLARIDSVTSKPGKSLDQARPELVAKLAAVKRRAALSDMSAKLEEQLDGGANLGEVAKDMGLTVTTLPPVTADGRIFGKSESVPAEVARVVQTAFSMEREGQPQLAEVVPGQTFVIFDVAQITPAAPPPLAEIRNQVVADWKRSEGWAKAKAAADRALASIAKGMPYEQALNALKVPLKGEVFNVTREQLIAQGGRIPAPLALMFSMAKGTTKRLEAPGKAGWFIVTLRDIVPGAVAPNDPRIAGIQNELGRLTAREYAESFRRALRKEVGVEKDTSALKSVASRLTGGN</sequence>
<evidence type="ECO:0000313" key="11">
    <source>
        <dbReference type="Proteomes" id="UP001595828"/>
    </source>
</evidence>
<comment type="subcellular location">
    <subcellularLocation>
        <location evidence="1">Cell membrane</location>
        <topology evidence="1">Single-pass type II membrane protein</topology>
    </subcellularLocation>
</comment>
<evidence type="ECO:0000256" key="5">
    <source>
        <dbReference type="ARBA" id="ARBA00023136"/>
    </source>
</evidence>
<gene>
    <name evidence="10" type="ORF">ACFO0A_10505</name>
</gene>
<evidence type="ECO:0000256" key="8">
    <source>
        <dbReference type="PROSITE-ProRule" id="PRU00278"/>
    </source>
</evidence>